<evidence type="ECO:0000313" key="3">
    <source>
        <dbReference type="Proteomes" id="UP000298210"/>
    </source>
</evidence>
<dbReference type="AlphaFoldDB" id="A0A4Y7WKH1"/>
<evidence type="ECO:0000256" key="1">
    <source>
        <dbReference type="SAM" id="MobiDB-lite"/>
    </source>
</evidence>
<protein>
    <submittedName>
        <fullName evidence="2">DUF961 domain-containing protein</fullName>
    </submittedName>
</protein>
<dbReference type="Gene3D" id="2.40.50.390">
    <property type="entry name" value="Conjugative transposon protein, DUF961"/>
    <property type="match status" value="1"/>
</dbReference>
<feature type="region of interest" description="Disordered" evidence="1">
    <location>
        <begin position="111"/>
        <end position="134"/>
    </location>
</feature>
<feature type="compositionally biased region" description="Basic and acidic residues" evidence="1">
    <location>
        <begin position="118"/>
        <end position="134"/>
    </location>
</feature>
<dbReference type="Pfam" id="PF06125">
    <property type="entry name" value="DUF961"/>
    <property type="match status" value="1"/>
</dbReference>
<dbReference type="Proteomes" id="UP000298210">
    <property type="component" value="Unassembled WGS sequence"/>
</dbReference>
<reference evidence="2 3" key="1">
    <citation type="submission" date="2019-03" db="EMBL/GenBank/DDBJ databases">
        <authorList>
            <person name="Liu G."/>
        </authorList>
    </citation>
    <scope>NUCLEOTIDE SEQUENCE [LARGE SCALE GENOMIC DNA]</scope>
    <source>
        <strain evidence="2 3">DSM 19099</strain>
    </source>
</reference>
<name>A0A4Y7WKH1_9BACI</name>
<accession>A0A4Y7WKH1</accession>
<organism evidence="2 3">
    <name type="scientific">Shouchella lehensis</name>
    <dbReference type="NCBI Taxonomy" id="300825"/>
    <lineage>
        <taxon>Bacteria</taxon>
        <taxon>Bacillati</taxon>
        <taxon>Bacillota</taxon>
        <taxon>Bacilli</taxon>
        <taxon>Bacillales</taxon>
        <taxon>Bacillaceae</taxon>
        <taxon>Shouchella</taxon>
    </lineage>
</organism>
<dbReference type="EMBL" id="SNUX01000002">
    <property type="protein sequence ID" value="TES49139.1"/>
    <property type="molecule type" value="Genomic_DNA"/>
</dbReference>
<proteinExistence type="predicted"/>
<comment type="caution">
    <text evidence="2">The sequence shown here is derived from an EMBL/GenBank/DDBJ whole genome shotgun (WGS) entry which is preliminary data.</text>
</comment>
<dbReference type="InterPro" id="IPR010365">
    <property type="entry name" value="DUF961"/>
</dbReference>
<dbReference type="InterPro" id="IPR038620">
    <property type="entry name" value="YdcP-like_sf"/>
</dbReference>
<gene>
    <name evidence="2" type="ORF">E2L03_06545</name>
</gene>
<evidence type="ECO:0000313" key="2">
    <source>
        <dbReference type="EMBL" id="TES49139.1"/>
    </source>
</evidence>
<sequence>MNLKNGIKPEPQETFGNMIFMGLNREKMYFDREKGERTDKLEARIYNVASSVQQGQIEVTLPDYVDLKEIDFNKPVELVNPRITARAQANGNFANIVYTLMAEDIVEAGHKSNSNFEPKAKEQKEPVTAGSDKK</sequence>
<dbReference type="RefSeq" id="WP_134258753.1">
    <property type="nucleotide sequence ID" value="NZ_LDIM01000006.1"/>
</dbReference>